<accession>A0A9E8MME2</accession>
<feature type="active site" description="Proton donor/acceptor" evidence="2">
    <location>
        <position position="161"/>
    </location>
</feature>
<feature type="active site" description="Acyl-thioester intermediate" evidence="2">
    <location>
        <position position="229"/>
    </location>
</feature>
<feature type="transmembrane region" description="Helical" evidence="4">
    <location>
        <begin position="26"/>
        <end position="52"/>
    </location>
</feature>
<evidence type="ECO:0000256" key="3">
    <source>
        <dbReference type="SAM" id="MobiDB-lite"/>
    </source>
</evidence>
<evidence type="ECO:0000256" key="4">
    <source>
        <dbReference type="SAM" id="Phobius"/>
    </source>
</evidence>
<dbReference type="InterPro" id="IPR042003">
    <property type="entry name" value="Sortase_E"/>
</dbReference>
<dbReference type="KEGG" id="mdb:OVN18_04805"/>
<dbReference type="EMBL" id="CP113089">
    <property type="protein sequence ID" value="WAB82329.1"/>
    <property type="molecule type" value="Genomic_DNA"/>
</dbReference>
<keyword evidence="4" id="KW-0812">Transmembrane</keyword>
<dbReference type="InterPro" id="IPR005754">
    <property type="entry name" value="Sortase"/>
</dbReference>
<dbReference type="Pfam" id="PF04203">
    <property type="entry name" value="Sortase"/>
    <property type="match status" value="1"/>
</dbReference>
<evidence type="ECO:0000313" key="6">
    <source>
        <dbReference type="Proteomes" id="UP001164706"/>
    </source>
</evidence>
<evidence type="ECO:0000256" key="2">
    <source>
        <dbReference type="PIRSR" id="PIRSR605754-1"/>
    </source>
</evidence>
<dbReference type="InterPro" id="IPR023365">
    <property type="entry name" value="Sortase_dom-sf"/>
</dbReference>
<dbReference type="CDD" id="cd05830">
    <property type="entry name" value="Sortase_E"/>
    <property type="match status" value="1"/>
</dbReference>
<dbReference type="InterPro" id="IPR053465">
    <property type="entry name" value="Sortase_Class_E"/>
</dbReference>
<keyword evidence="4" id="KW-0472">Membrane</keyword>
<dbReference type="RefSeq" id="WP_267782312.1">
    <property type="nucleotide sequence ID" value="NZ_CP113089.1"/>
</dbReference>
<dbReference type="SUPFAM" id="SSF63817">
    <property type="entry name" value="Sortase"/>
    <property type="match status" value="1"/>
</dbReference>
<name>A0A9E8MME2_9MICO</name>
<protein>
    <submittedName>
        <fullName evidence="5">Class E sortase</fullName>
    </submittedName>
</protein>
<keyword evidence="6" id="KW-1185">Reference proteome</keyword>
<dbReference type="Proteomes" id="UP001164706">
    <property type="component" value="Chromosome"/>
</dbReference>
<dbReference type="AlphaFoldDB" id="A0A9E8MME2"/>
<proteinExistence type="predicted"/>
<keyword evidence="1" id="KW-0378">Hydrolase</keyword>
<sequence length="267" mass="28685">MTVPATAPHQEHERGRRSAPVVRRRASVLGVLGELLMTAGVVVLLFLGWYLWLGDVIAGSAQNEAGQELQEQWQLEQPPSTDGPRVGVPQDPSTAPVLAEPAATADRFATMLIPRFGADYVRTIAQGVGLREVLNDPETGIGHYPGTAMPGAVGNFAVAAHRTTYGAPFNRILDLQVDDSIFVETEAGWYQYSFRSSEIVRPSAVDVLEPVPRQPGVDPTERILTMTTCHPLFSAAERAIGYAVMTAWYPREGGAPAELVDLAAAAG</sequence>
<gene>
    <name evidence="5" type="ORF">OVN18_04805</name>
</gene>
<evidence type="ECO:0000256" key="1">
    <source>
        <dbReference type="ARBA" id="ARBA00022801"/>
    </source>
</evidence>
<keyword evidence="4" id="KW-1133">Transmembrane helix</keyword>
<dbReference type="NCBIfam" id="NF033747">
    <property type="entry name" value="class_E_sortase"/>
    <property type="match status" value="1"/>
</dbReference>
<evidence type="ECO:0000313" key="5">
    <source>
        <dbReference type="EMBL" id="WAB82329.1"/>
    </source>
</evidence>
<feature type="region of interest" description="Disordered" evidence="3">
    <location>
        <begin position="76"/>
        <end position="95"/>
    </location>
</feature>
<dbReference type="Gene3D" id="2.40.260.10">
    <property type="entry name" value="Sortase"/>
    <property type="match status" value="1"/>
</dbReference>
<reference evidence="5" key="1">
    <citation type="submission" date="2022-11" db="EMBL/GenBank/DDBJ databases">
        <title>Description of Microcella daejonensis nov. sp, isolated from riverside soil.</title>
        <authorList>
            <person name="Molina K.M."/>
            <person name="Kim S.B."/>
        </authorList>
    </citation>
    <scope>NUCLEOTIDE SEQUENCE</scope>
    <source>
        <strain evidence="5">MMS21-STM12</strain>
    </source>
</reference>
<dbReference type="GO" id="GO:0016787">
    <property type="term" value="F:hydrolase activity"/>
    <property type="evidence" value="ECO:0007669"/>
    <property type="project" value="UniProtKB-KW"/>
</dbReference>
<organism evidence="5 6">
    <name type="scientific">Microcella daejeonensis</name>
    <dbReference type="NCBI Taxonomy" id="2994971"/>
    <lineage>
        <taxon>Bacteria</taxon>
        <taxon>Bacillati</taxon>
        <taxon>Actinomycetota</taxon>
        <taxon>Actinomycetes</taxon>
        <taxon>Micrococcales</taxon>
        <taxon>Microbacteriaceae</taxon>
        <taxon>Microcella</taxon>
    </lineage>
</organism>